<sequence length="264" mass="30043">MLFALLLTCCIPHPPRLLQSSFDSHALTPNIRYACSSLIGFAVYSSVPQSKTIPSNTVSHRFRPPLLRFSRLYVLLRACTPESHGSYKLPHRRDPGLHPLSGCLSVVIFIMSWNYALHQVNMAFEQVAYWYQDFMQRTEQSFQAMHQRLVFLERREAWQGPSDEQVERVLRKILADKSVDASAPRFENPHLLSDGECFVQRSAEELSVPKVVPINMAALQVDITAMPSAAYQETLEMLESDLVDYPHVNLSSNTQKDSVHNDPN</sequence>
<reference evidence="1" key="1">
    <citation type="journal article" date="2020" name="Stud. Mycol.">
        <title>101 Dothideomycetes genomes: a test case for predicting lifestyles and emergence of pathogens.</title>
        <authorList>
            <person name="Haridas S."/>
            <person name="Albert R."/>
            <person name="Binder M."/>
            <person name="Bloem J."/>
            <person name="Labutti K."/>
            <person name="Salamov A."/>
            <person name="Andreopoulos B."/>
            <person name="Baker S."/>
            <person name="Barry K."/>
            <person name="Bills G."/>
            <person name="Bluhm B."/>
            <person name="Cannon C."/>
            <person name="Castanera R."/>
            <person name="Culley D."/>
            <person name="Daum C."/>
            <person name="Ezra D."/>
            <person name="Gonzalez J."/>
            <person name="Henrissat B."/>
            <person name="Kuo A."/>
            <person name="Liang C."/>
            <person name="Lipzen A."/>
            <person name="Lutzoni F."/>
            <person name="Magnuson J."/>
            <person name="Mondo S."/>
            <person name="Nolan M."/>
            <person name="Ohm R."/>
            <person name="Pangilinan J."/>
            <person name="Park H.-J."/>
            <person name="Ramirez L."/>
            <person name="Alfaro M."/>
            <person name="Sun H."/>
            <person name="Tritt A."/>
            <person name="Yoshinaga Y."/>
            <person name="Zwiers L.-H."/>
            <person name="Turgeon B."/>
            <person name="Goodwin S."/>
            <person name="Spatafora J."/>
            <person name="Crous P."/>
            <person name="Grigoriev I."/>
        </authorList>
    </citation>
    <scope>NUCLEOTIDE SEQUENCE</scope>
    <source>
        <strain evidence="1">CBS 109.77</strain>
    </source>
</reference>
<keyword evidence="2" id="KW-1185">Reference proteome</keyword>
<evidence type="ECO:0000313" key="1">
    <source>
        <dbReference type="EMBL" id="KAF2793785.1"/>
    </source>
</evidence>
<dbReference type="Proteomes" id="UP000799757">
    <property type="component" value="Unassembled WGS sequence"/>
</dbReference>
<protein>
    <submittedName>
        <fullName evidence="1">Uncharacterized protein</fullName>
    </submittedName>
</protein>
<name>A0A6A6XCZ6_9PLEO</name>
<evidence type="ECO:0000313" key="2">
    <source>
        <dbReference type="Proteomes" id="UP000799757"/>
    </source>
</evidence>
<organism evidence="1 2">
    <name type="scientific">Melanomma pulvis-pyrius CBS 109.77</name>
    <dbReference type="NCBI Taxonomy" id="1314802"/>
    <lineage>
        <taxon>Eukaryota</taxon>
        <taxon>Fungi</taxon>
        <taxon>Dikarya</taxon>
        <taxon>Ascomycota</taxon>
        <taxon>Pezizomycotina</taxon>
        <taxon>Dothideomycetes</taxon>
        <taxon>Pleosporomycetidae</taxon>
        <taxon>Pleosporales</taxon>
        <taxon>Melanommataceae</taxon>
        <taxon>Melanomma</taxon>
    </lineage>
</organism>
<dbReference type="OrthoDB" id="3735750at2759"/>
<proteinExistence type="predicted"/>
<dbReference type="AlphaFoldDB" id="A0A6A6XCZ6"/>
<dbReference type="EMBL" id="MU001914">
    <property type="protein sequence ID" value="KAF2793785.1"/>
    <property type="molecule type" value="Genomic_DNA"/>
</dbReference>
<gene>
    <name evidence="1" type="ORF">K505DRAFT_337488</name>
</gene>
<accession>A0A6A6XCZ6</accession>